<dbReference type="EMBL" id="LTEB01000041">
    <property type="protein sequence ID" value="KXU16967.1"/>
    <property type="molecule type" value="Genomic_DNA"/>
</dbReference>
<dbReference type="Pfam" id="PF00005">
    <property type="entry name" value="ABC_tran"/>
    <property type="match status" value="1"/>
</dbReference>
<dbReference type="PANTHER" id="PTHR43158:SF5">
    <property type="entry name" value="ABC TRANSPORTER, ATP-BINDING PROTEIN"/>
    <property type="match status" value="1"/>
</dbReference>
<evidence type="ECO:0000259" key="3">
    <source>
        <dbReference type="PROSITE" id="PS50893"/>
    </source>
</evidence>
<dbReference type="InterPro" id="IPR027417">
    <property type="entry name" value="P-loop_NTPase"/>
</dbReference>
<dbReference type="SMART" id="SM00382">
    <property type="entry name" value="AAA"/>
    <property type="match status" value="1"/>
</dbReference>
<name>A0ABR5V6F3_9CORY</name>
<dbReference type="Gene3D" id="3.40.50.300">
    <property type="entry name" value="P-loop containing nucleotide triphosphate hydrolases"/>
    <property type="match status" value="1"/>
</dbReference>
<feature type="domain" description="ABC transporter" evidence="3">
    <location>
        <begin position="22"/>
        <end position="246"/>
    </location>
</feature>
<dbReference type="RefSeq" id="WP_061925186.1">
    <property type="nucleotide sequence ID" value="NZ_LTEB01000041.1"/>
</dbReference>
<proteinExistence type="predicted"/>
<keyword evidence="1" id="KW-0547">Nucleotide-binding</keyword>
<reference evidence="4 5" key="1">
    <citation type="journal article" date="2016" name="Int. J. Syst. Evol. Microbiol.">
        <title>Resolving the Complexity of Human Skin Metagenomes Using Single-Molecule Sequencing.</title>
        <authorList>
            <consortium name="NISC Comparative Sequencing Program"/>
            <person name="Tsai Y.C."/>
            <person name="Conlan S."/>
            <person name="Deming C."/>
            <person name="Segre J.A."/>
            <person name="Kong H.H."/>
            <person name="Korlach J."/>
            <person name="Oh J."/>
        </authorList>
    </citation>
    <scope>NUCLEOTIDE SEQUENCE [LARGE SCALE GENOMIC DNA]</scope>
    <source>
        <strain evidence="4 5">1B08</strain>
    </source>
</reference>
<dbReference type="SUPFAM" id="SSF52540">
    <property type="entry name" value="P-loop containing nucleoside triphosphate hydrolases"/>
    <property type="match status" value="1"/>
</dbReference>
<protein>
    <submittedName>
        <fullName evidence="4">ABC transporter family protein</fullName>
    </submittedName>
</protein>
<keyword evidence="5" id="KW-1185">Reference proteome</keyword>
<organism evidence="4 5">
    <name type="scientific">Corynebacterium simulans</name>
    <dbReference type="NCBI Taxonomy" id="146827"/>
    <lineage>
        <taxon>Bacteria</taxon>
        <taxon>Bacillati</taxon>
        <taxon>Actinomycetota</taxon>
        <taxon>Actinomycetes</taxon>
        <taxon>Mycobacteriales</taxon>
        <taxon>Corynebacteriaceae</taxon>
        <taxon>Corynebacterium</taxon>
    </lineage>
</organism>
<dbReference type="PANTHER" id="PTHR43158">
    <property type="entry name" value="SKFA PEPTIDE EXPORT ATP-BINDING PROTEIN SKFE"/>
    <property type="match status" value="1"/>
</dbReference>
<sequence>MTAHTANTANTANAAITANTVVTAQGVSKSFSRKTVLDGVNIQLAEGRIYGLVGRNGTGKSTLLSLLAGQARYKGKIEVFGQAPFDNAEVMDQVVFAGVDTAYPRSWKFGAIVKVAAQRYPHWQQEVAEHLIEVFNLDLSTRHGSASRGQRSMLAIVIALAARAPLTLLDEPYLGLDAYNHEAFYRELLAELEAHPRTVVLATHDLHATSQVVDSYLVLRDGVVRTFDAALLDDALVEVAVTGSLPAELEEAALAKETVGGNTRVIVERGVAQGKPVNLEDAVKLAMGGLDV</sequence>
<evidence type="ECO:0000313" key="4">
    <source>
        <dbReference type="EMBL" id="KXU16967.1"/>
    </source>
</evidence>
<evidence type="ECO:0000313" key="5">
    <source>
        <dbReference type="Proteomes" id="UP000070339"/>
    </source>
</evidence>
<dbReference type="PROSITE" id="PS50893">
    <property type="entry name" value="ABC_TRANSPORTER_2"/>
    <property type="match status" value="1"/>
</dbReference>
<dbReference type="InterPro" id="IPR003593">
    <property type="entry name" value="AAA+_ATPase"/>
</dbReference>
<evidence type="ECO:0000256" key="1">
    <source>
        <dbReference type="ARBA" id="ARBA00022741"/>
    </source>
</evidence>
<dbReference type="Proteomes" id="UP000070339">
    <property type="component" value="Unassembled WGS sequence"/>
</dbReference>
<comment type="caution">
    <text evidence="4">The sequence shown here is derived from an EMBL/GenBank/DDBJ whole genome shotgun (WGS) entry which is preliminary data.</text>
</comment>
<evidence type="ECO:0000256" key="2">
    <source>
        <dbReference type="ARBA" id="ARBA00022840"/>
    </source>
</evidence>
<gene>
    <name evidence="4" type="ORF">WM41_2206</name>
</gene>
<dbReference type="InterPro" id="IPR003439">
    <property type="entry name" value="ABC_transporter-like_ATP-bd"/>
</dbReference>
<keyword evidence="2" id="KW-0067">ATP-binding</keyword>
<accession>A0ABR5V6F3</accession>